<evidence type="ECO:0000256" key="4">
    <source>
        <dbReference type="ARBA" id="ARBA00023242"/>
    </source>
</evidence>
<evidence type="ECO:0000256" key="6">
    <source>
        <dbReference type="RuleBase" id="RU000682"/>
    </source>
</evidence>
<evidence type="ECO:0000259" key="7">
    <source>
        <dbReference type="PROSITE" id="PS50071"/>
    </source>
</evidence>
<organism evidence="8 9">
    <name type="scientific">Syncephalis pseudoplumigaleata</name>
    <dbReference type="NCBI Taxonomy" id="1712513"/>
    <lineage>
        <taxon>Eukaryota</taxon>
        <taxon>Fungi</taxon>
        <taxon>Fungi incertae sedis</taxon>
        <taxon>Zoopagomycota</taxon>
        <taxon>Zoopagomycotina</taxon>
        <taxon>Zoopagomycetes</taxon>
        <taxon>Zoopagales</taxon>
        <taxon>Piptocephalidaceae</taxon>
        <taxon>Syncephalis</taxon>
    </lineage>
</organism>
<feature type="non-terminal residue" evidence="8">
    <location>
        <position position="61"/>
    </location>
</feature>
<dbReference type="SUPFAM" id="SSF46689">
    <property type="entry name" value="Homeodomain-like"/>
    <property type="match status" value="1"/>
</dbReference>
<dbReference type="OrthoDB" id="6159439at2759"/>
<dbReference type="AlphaFoldDB" id="A0A4P9YZI9"/>
<dbReference type="SMART" id="SM00389">
    <property type="entry name" value="HOX"/>
    <property type="match status" value="1"/>
</dbReference>
<dbReference type="InterPro" id="IPR001356">
    <property type="entry name" value="HD"/>
</dbReference>
<keyword evidence="4 5" id="KW-0539">Nucleus</keyword>
<evidence type="ECO:0000256" key="3">
    <source>
        <dbReference type="ARBA" id="ARBA00023155"/>
    </source>
</evidence>
<accession>A0A4P9YZI9</accession>
<comment type="subcellular location">
    <subcellularLocation>
        <location evidence="1 5 6">Nucleus</location>
    </subcellularLocation>
</comment>
<dbReference type="GO" id="GO:0006357">
    <property type="term" value="P:regulation of transcription by RNA polymerase II"/>
    <property type="evidence" value="ECO:0007669"/>
    <property type="project" value="TreeGrafter"/>
</dbReference>
<dbReference type="Pfam" id="PF00046">
    <property type="entry name" value="Homeodomain"/>
    <property type="match status" value="1"/>
</dbReference>
<keyword evidence="3 5" id="KW-0371">Homeobox</keyword>
<keyword evidence="9" id="KW-1185">Reference proteome</keyword>
<feature type="domain" description="Homeobox" evidence="7">
    <location>
        <begin position="5"/>
        <end position="61"/>
    </location>
</feature>
<dbReference type="GO" id="GO:0005634">
    <property type="term" value="C:nucleus"/>
    <property type="evidence" value="ECO:0007669"/>
    <property type="project" value="UniProtKB-SubCell"/>
</dbReference>
<dbReference type="InterPro" id="IPR051000">
    <property type="entry name" value="Homeobox_DNA-bind_prot"/>
</dbReference>
<dbReference type="PANTHER" id="PTHR24324">
    <property type="entry name" value="HOMEOBOX PROTEIN HHEX"/>
    <property type="match status" value="1"/>
</dbReference>
<dbReference type="EMBL" id="KZ990015">
    <property type="protein sequence ID" value="RKP24831.1"/>
    <property type="molecule type" value="Genomic_DNA"/>
</dbReference>
<evidence type="ECO:0000256" key="5">
    <source>
        <dbReference type="PROSITE-ProRule" id="PRU00108"/>
    </source>
</evidence>
<protein>
    <submittedName>
        <fullName evidence="8">PRD class homeobox transcription factor PRD10b</fullName>
    </submittedName>
</protein>
<dbReference type="PANTHER" id="PTHR24324:SF5">
    <property type="entry name" value="HEMATOPOIETICALLY-EXPRESSED HOMEOBOX PROTEIN HHEX"/>
    <property type="match status" value="1"/>
</dbReference>
<reference evidence="9" key="1">
    <citation type="journal article" date="2018" name="Nat. Microbiol.">
        <title>Leveraging single-cell genomics to expand the fungal tree of life.</title>
        <authorList>
            <person name="Ahrendt S.R."/>
            <person name="Quandt C.A."/>
            <person name="Ciobanu D."/>
            <person name="Clum A."/>
            <person name="Salamov A."/>
            <person name="Andreopoulos B."/>
            <person name="Cheng J.F."/>
            <person name="Woyke T."/>
            <person name="Pelin A."/>
            <person name="Henrissat B."/>
            <person name="Reynolds N.K."/>
            <person name="Benny G.L."/>
            <person name="Smith M.E."/>
            <person name="James T.Y."/>
            <person name="Grigoriev I.V."/>
        </authorList>
    </citation>
    <scope>NUCLEOTIDE SEQUENCE [LARGE SCALE GENOMIC DNA]</scope>
    <source>
        <strain evidence="9">Benny S71-1</strain>
    </source>
</reference>
<dbReference type="PROSITE" id="PS50071">
    <property type="entry name" value="HOMEOBOX_2"/>
    <property type="match status" value="1"/>
</dbReference>
<name>A0A4P9YZI9_9FUNG</name>
<sequence length="61" mass="7489">MLQASQSRNKRRRANNMQLNELEIVFQRTFYPSTAERHELARKLGMTPRRVQIWFQNQRQK</sequence>
<dbReference type="InterPro" id="IPR000047">
    <property type="entry name" value="HTH_motif"/>
</dbReference>
<dbReference type="InterPro" id="IPR009057">
    <property type="entry name" value="Homeodomain-like_sf"/>
</dbReference>
<evidence type="ECO:0000313" key="8">
    <source>
        <dbReference type="EMBL" id="RKP24831.1"/>
    </source>
</evidence>
<keyword evidence="2 5" id="KW-0238">DNA-binding</keyword>
<dbReference type="Gene3D" id="1.10.10.60">
    <property type="entry name" value="Homeodomain-like"/>
    <property type="match status" value="1"/>
</dbReference>
<dbReference type="GO" id="GO:0000978">
    <property type="term" value="F:RNA polymerase II cis-regulatory region sequence-specific DNA binding"/>
    <property type="evidence" value="ECO:0007669"/>
    <property type="project" value="TreeGrafter"/>
</dbReference>
<evidence type="ECO:0000313" key="9">
    <source>
        <dbReference type="Proteomes" id="UP000278143"/>
    </source>
</evidence>
<dbReference type="PRINTS" id="PR00031">
    <property type="entry name" value="HTHREPRESSR"/>
</dbReference>
<proteinExistence type="predicted"/>
<dbReference type="Proteomes" id="UP000278143">
    <property type="component" value="Unassembled WGS sequence"/>
</dbReference>
<evidence type="ECO:0000256" key="1">
    <source>
        <dbReference type="ARBA" id="ARBA00004123"/>
    </source>
</evidence>
<dbReference type="CDD" id="cd00086">
    <property type="entry name" value="homeodomain"/>
    <property type="match status" value="1"/>
</dbReference>
<gene>
    <name evidence="8" type="ORF">SYNPS1DRAFT_16571</name>
</gene>
<evidence type="ECO:0000256" key="2">
    <source>
        <dbReference type="ARBA" id="ARBA00023125"/>
    </source>
</evidence>
<dbReference type="GO" id="GO:0030154">
    <property type="term" value="P:cell differentiation"/>
    <property type="evidence" value="ECO:0007669"/>
    <property type="project" value="TreeGrafter"/>
</dbReference>